<evidence type="ECO:0000256" key="1">
    <source>
        <dbReference type="ARBA" id="ARBA00013191"/>
    </source>
</evidence>
<sequence length="220" mass="22568">MASMMVCGACGLRGWLQLASRDGYSNQSDHDTSTGTPRVHVRPACTQCIFRCLLYVVLFANRDETLPVLHDALRSNLSGDAIEQAAILSLFTGDIAAATVAAAHKAVAAGPAGMAAGDAEAEPLDSSGITATTQVAVSSTKGATGHLLGAAGAVEAAFTVLALRDRRAPPTRNLERPDPLLLPGLVGPVSVQLPTDRPIAALCNSFGFGGTNSSLLFATV</sequence>
<reference evidence="4" key="1">
    <citation type="journal article" date="2021" name="Proc. Natl. Acad. Sci. U.S.A.">
        <title>Three genomes in the algal genus Volvox reveal the fate of a haploid sex-determining region after a transition to homothallism.</title>
        <authorList>
            <person name="Yamamoto K."/>
            <person name="Hamaji T."/>
            <person name="Kawai-Toyooka H."/>
            <person name="Matsuzaki R."/>
            <person name="Takahashi F."/>
            <person name="Nishimura Y."/>
            <person name="Kawachi M."/>
            <person name="Noguchi H."/>
            <person name="Minakuchi Y."/>
            <person name="Umen J.G."/>
            <person name="Toyoda A."/>
            <person name="Nozaki H."/>
        </authorList>
    </citation>
    <scope>NUCLEOTIDE SEQUENCE</scope>
    <source>
        <strain evidence="4">NIES-3785</strain>
    </source>
</reference>
<dbReference type="GO" id="GO:0004315">
    <property type="term" value="F:3-oxoacyl-[acyl-carrier-protein] synthase activity"/>
    <property type="evidence" value="ECO:0007669"/>
    <property type="project" value="UniProtKB-EC"/>
</dbReference>
<dbReference type="AlphaFoldDB" id="A0A8J4G111"/>
<dbReference type="PANTHER" id="PTHR11712">
    <property type="entry name" value="POLYKETIDE SYNTHASE-RELATED"/>
    <property type="match status" value="1"/>
</dbReference>
<name>A0A8J4G111_9CHLO</name>
<dbReference type="GO" id="GO:0005739">
    <property type="term" value="C:mitochondrion"/>
    <property type="evidence" value="ECO:0007669"/>
    <property type="project" value="TreeGrafter"/>
</dbReference>
<organism evidence="4 5">
    <name type="scientific">Volvox reticuliferus</name>
    <dbReference type="NCBI Taxonomy" id="1737510"/>
    <lineage>
        <taxon>Eukaryota</taxon>
        <taxon>Viridiplantae</taxon>
        <taxon>Chlorophyta</taxon>
        <taxon>core chlorophytes</taxon>
        <taxon>Chlorophyceae</taxon>
        <taxon>CS clade</taxon>
        <taxon>Chlamydomonadales</taxon>
        <taxon>Volvocaceae</taxon>
        <taxon>Volvox</taxon>
    </lineage>
</organism>
<dbReference type="SUPFAM" id="SSF53901">
    <property type="entry name" value="Thiolase-like"/>
    <property type="match status" value="1"/>
</dbReference>
<dbReference type="InterPro" id="IPR014031">
    <property type="entry name" value="Ketoacyl_synth_C"/>
</dbReference>
<accession>A0A8J4G111</accession>
<dbReference type="EC" id="2.3.1.41" evidence="1"/>
<dbReference type="Proteomes" id="UP000722791">
    <property type="component" value="Unassembled WGS sequence"/>
</dbReference>
<dbReference type="Gene3D" id="3.40.47.10">
    <property type="match status" value="1"/>
</dbReference>
<comment type="caution">
    <text evidence="4">The sequence shown here is derived from an EMBL/GenBank/DDBJ whole genome shotgun (WGS) entry which is preliminary data.</text>
</comment>
<gene>
    <name evidence="4" type="ORF">Vretimale_688</name>
</gene>
<dbReference type="GO" id="GO:0006633">
    <property type="term" value="P:fatty acid biosynthetic process"/>
    <property type="evidence" value="ECO:0007669"/>
    <property type="project" value="TreeGrafter"/>
</dbReference>
<evidence type="ECO:0000256" key="2">
    <source>
        <dbReference type="ARBA" id="ARBA00022679"/>
    </source>
</evidence>
<dbReference type="PANTHER" id="PTHR11712:SF297">
    <property type="entry name" value="3-OXOACYL-[ACYL-CARRIER-PROTEIN] SYNTHASE, MITOCHONDRIAL"/>
    <property type="match status" value="1"/>
</dbReference>
<evidence type="ECO:0000313" key="4">
    <source>
        <dbReference type="EMBL" id="GIL94499.1"/>
    </source>
</evidence>
<evidence type="ECO:0000259" key="3">
    <source>
        <dbReference type="Pfam" id="PF02801"/>
    </source>
</evidence>
<dbReference type="EMBL" id="BNCQ01000001">
    <property type="protein sequence ID" value="GIL94499.1"/>
    <property type="molecule type" value="Genomic_DNA"/>
</dbReference>
<dbReference type="Pfam" id="PF02801">
    <property type="entry name" value="Ketoacyl-synt_C"/>
    <property type="match status" value="1"/>
</dbReference>
<protein>
    <recommendedName>
        <fullName evidence="1">beta-ketoacyl-[acyl-carrier-protein] synthase I</fullName>
        <ecNumber evidence="1">2.3.1.41</ecNumber>
    </recommendedName>
</protein>
<evidence type="ECO:0000313" key="5">
    <source>
        <dbReference type="Proteomes" id="UP000722791"/>
    </source>
</evidence>
<dbReference type="InterPro" id="IPR016039">
    <property type="entry name" value="Thiolase-like"/>
</dbReference>
<keyword evidence="2" id="KW-0808">Transferase</keyword>
<feature type="domain" description="Beta-ketoacyl synthase C-terminal" evidence="3">
    <location>
        <begin position="112"/>
        <end position="175"/>
    </location>
</feature>
<proteinExistence type="predicted"/>
<dbReference type="InterPro" id="IPR000794">
    <property type="entry name" value="Beta-ketoacyl_synthase"/>
</dbReference>